<evidence type="ECO:0000313" key="8">
    <source>
        <dbReference type="Proteomes" id="UP001497457"/>
    </source>
</evidence>
<comment type="cofactor">
    <cofactor evidence="5">
        <name>heme</name>
        <dbReference type="ChEBI" id="CHEBI:30413"/>
    </cofactor>
</comment>
<dbReference type="SUPFAM" id="SSF48264">
    <property type="entry name" value="Cytochrome P450"/>
    <property type="match status" value="1"/>
</dbReference>
<dbReference type="Proteomes" id="UP001497457">
    <property type="component" value="Chromosome 13rd"/>
</dbReference>
<evidence type="ECO:0000256" key="6">
    <source>
        <dbReference type="RuleBase" id="RU000461"/>
    </source>
</evidence>
<keyword evidence="1 5" id="KW-0349">Heme</keyword>
<dbReference type="GO" id="GO:0046872">
    <property type="term" value="F:metal ion binding"/>
    <property type="evidence" value="ECO:0007669"/>
    <property type="project" value="UniProtKB-KW"/>
</dbReference>
<evidence type="ECO:0000256" key="5">
    <source>
        <dbReference type="PIRSR" id="PIRSR602401-1"/>
    </source>
</evidence>
<reference evidence="8" key="1">
    <citation type="submission" date="2024-06" db="EMBL/GenBank/DDBJ databases">
        <authorList>
            <person name="Ryan C."/>
        </authorList>
    </citation>
    <scope>NUCLEOTIDE SEQUENCE [LARGE SCALE GENOMIC DNA]</scope>
</reference>
<evidence type="ECO:0000256" key="2">
    <source>
        <dbReference type="ARBA" id="ARBA00022723"/>
    </source>
</evidence>
<dbReference type="PANTHER" id="PTHR47947">
    <property type="entry name" value="CYTOCHROME P450 82C3-RELATED"/>
    <property type="match status" value="1"/>
</dbReference>
<reference evidence="7 8" key="2">
    <citation type="submission" date="2024-10" db="EMBL/GenBank/DDBJ databases">
        <authorList>
            <person name="Ryan C."/>
        </authorList>
    </citation>
    <scope>NUCLEOTIDE SEQUENCE [LARGE SCALE GENOMIC DNA]</scope>
</reference>
<accession>A0ABC8X322</accession>
<dbReference type="Gene3D" id="1.10.630.10">
    <property type="entry name" value="Cytochrome P450"/>
    <property type="match status" value="1"/>
</dbReference>
<dbReference type="PROSITE" id="PS00086">
    <property type="entry name" value="CYTOCHROME_P450"/>
    <property type="match status" value="1"/>
</dbReference>
<dbReference type="AlphaFoldDB" id="A0ABC8X322"/>
<dbReference type="Pfam" id="PF00067">
    <property type="entry name" value="p450"/>
    <property type="match status" value="1"/>
</dbReference>
<keyword evidence="2 5" id="KW-0479">Metal-binding</keyword>
<keyword evidence="3 6" id="KW-0560">Oxidoreductase</keyword>
<keyword evidence="8" id="KW-1185">Reference proteome</keyword>
<dbReference type="PRINTS" id="PR00463">
    <property type="entry name" value="EP450I"/>
</dbReference>
<dbReference type="InterPro" id="IPR017972">
    <property type="entry name" value="Cyt_P450_CS"/>
</dbReference>
<protein>
    <recommendedName>
        <fullName evidence="9">Cytochrome P450</fullName>
    </recommendedName>
</protein>
<dbReference type="InterPro" id="IPR036396">
    <property type="entry name" value="Cyt_P450_sf"/>
</dbReference>
<evidence type="ECO:0000256" key="3">
    <source>
        <dbReference type="ARBA" id="ARBA00023002"/>
    </source>
</evidence>
<sequence>METAYAAALSFLFLIAIHRFLSRRHSKSSKQPPPGPLAVPVLGHLHLLEKPFHHSLARLAARYGPVFSLRLGSRDAVVVSSAEHARECLIEHDVSFASRPYFPTMSLMTYGGSTIANCPYGPRWRLLRRVAAVHLLSARRVSAMLPAVAAEVRAMVRRVCRAAACAPGGAARVQLRRRLFELSLSALMETVARTKTSRAEDDADTDMSPEAREFKESMDVLMPLLGAANTWDYVPMLRWFDVFGVKKKIVAAVSTRDALFRRLIDTERQRMLDGGDGDVVMGSEEENTSMIAVLLSLQKSEPETYSDNMIMSMCYSMFTAGTETTAGTIEWAMSLLLNHPNVLKKAQAEMDAAVGTSRLVTPDDVPRLGYLQCILDETLRLYPAVPLLVPHESTADCTVGGHYVPSGTLLIVNAYTIHRDPAVWTDPAAFRPERFQDGSAEGRLLLPFGMGRRRCPGDTLSLRTLGLVLGTLIQCFDWETVGGADKVDMAEGVGITLPRAVPLEAMCWPRQAMLDVLQKL</sequence>
<dbReference type="InterPro" id="IPR002401">
    <property type="entry name" value="Cyt_P450_E_grp-I"/>
</dbReference>
<name>A0ABC8X322_9POAL</name>
<dbReference type="FunFam" id="1.10.630.10:FF:000026">
    <property type="entry name" value="Cytochrome P450 82C4"/>
    <property type="match status" value="1"/>
</dbReference>
<gene>
    <name evidence="7" type="ORF">URODEC1_LOCUS19633</name>
</gene>
<comment type="similarity">
    <text evidence="6">Belongs to the cytochrome P450 family.</text>
</comment>
<feature type="binding site" description="axial binding residue" evidence="5">
    <location>
        <position position="455"/>
    </location>
    <ligand>
        <name>heme</name>
        <dbReference type="ChEBI" id="CHEBI:30413"/>
    </ligand>
    <ligandPart>
        <name>Fe</name>
        <dbReference type="ChEBI" id="CHEBI:18248"/>
    </ligandPart>
</feature>
<dbReference type="InterPro" id="IPR001128">
    <property type="entry name" value="Cyt_P450"/>
</dbReference>
<evidence type="ECO:0008006" key="9">
    <source>
        <dbReference type="Google" id="ProtNLM"/>
    </source>
</evidence>
<keyword evidence="6" id="KW-0503">Monooxygenase</keyword>
<dbReference type="PANTHER" id="PTHR47947:SF53">
    <property type="entry name" value="CYTOCHROME P450"/>
    <property type="match status" value="1"/>
</dbReference>
<organism evidence="7 8">
    <name type="scientific">Urochloa decumbens</name>
    <dbReference type="NCBI Taxonomy" id="240449"/>
    <lineage>
        <taxon>Eukaryota</taxon>
        <taxon>Viridiplantae</taxon>
        <taxon>Streptophyta</taxon>
        <taxon>Embryophyta</taxon>
        <taxon>Tracheophyta</taxon>
        <taxon>Spermatophyta</taxon>
        <taxon>Magnoliopsida</taxon>
        <taxon>Liliopsida</taxon>
        <taxon>Poales</taxon>
        <taxon>Poaceae</taxon>
        <taxon>PACMAD clade</taxon>
        <taxon>Panicoideae</taxon>
        <taxon>Panicodae</taxon>
        <taxon>Paniceae</taxon>
        <taxon>Melinidinae</taxon>
        <taxon>Urochloa</taxon>
    </lineage>
</organism>
<dbReference type="EMBL" id="OZ075123">
    <property type="protein sequence ID" value="CAL4919196.1"/>
    <property type="molecule type" value="Genomic_DNA"/>
</dbReference>
<keyword evidence="4 5" id="KW-0408">Iron</keyword>
<dbReference type="InterPro" id="IPR050651">
    <property type="entry name" value="Plant_Cytochrome_P450_Monoox"/>
</dbReference>
<dbReference type="PRINTS" id="PR00385">
    <property type="entry name" value="P450"/>
</dbReference>
<proteinExistence type="inferred from homology"/>
<evidence type="ECO:0000256" key="4">
    <source>
        <dbReference type="ARBA" id="ARBA00023004"/>
    </source>
</evidence>
<evidence type="ECO:0000313" key="7">
    <source>
        <dbReference type="EMBL" id="CAL4919196.1"/>
    </source>
</evidence>
<dbReference type="GO" id="GO:0004497">
    <property type="term" value="F:monooxygenase activity"/>
    <property type="evidence" value="ECO:0007669"/>
    <property type="project" value="UniProtKB-KW"/>
</dbReference>
<evidence type="ECO:0000256" key="1">
    <source>
        <dbReference type="ARBA" id="ARBA00022617"/>
    </source>
</evidence>